<feature type="region of interest" description="Disordered" evidence="6">
    <location>
        <begin position="75"/>
        <end position="195"/>
    </location>
</feature>
<feature type="compositionally biased region" description="Basic and acidic residues" evidence="6">
    <location>
        <begin position="531"/>
        <end position="540"/>
    </location>
</feature>
<feature type="compositionally biased region" description="Acidic residues" evidence="6">
    <location>
        <begin position="243"/>
        <end position="254"/>
    </location>
</feature>
<gene>
    <name evidence="7" type="ORF">D9611_007496</name>
</gene>
<dbReference type="OrthoDB" id="10258327at2759"/>
<feature type="compositionally biased region" description="Low complexity" evidence="6">
    <location>
        <begin position="145"/>
        <end position="161"/>
    </location>
</feature>
<comment type="similarity">
    <text evidence="2">Belongs to the SNF5 family.</text>
</comment>
<keyword evidence="5" id="KW-0539">Nucleus</keyword>
<sequence>MGDRRGTPSGSNTNFPVGGSTTTFDINSNMTDSQFRHTWNQISSAASTIAAAPSTYAAPAPQLPQNKAYMKNVQTWSSTSTPAPKNAAGMSSSSRPSRARSTRAGAGTSTPNPGTPIQTQPPSSATSYVQPIYSQPPVPMQPSHQYPQAAYHPQQQQQQQAAPPPMAYALPPPAISNPPKAPLPTRPQALESSYSSRLKTGTSLLVQPIFASSTAALLGGGLGTRSSRRGAVINYADPGSGDDLPDAGELDSGDSDFGGGPRQSGGRQAAGQQGRGGVMGVFNAATGVGSGYASPAPQVQKPSDQVEQSYLGMVPPARFVKPRLMLPTPHEYPSADVMFVQAQKRTSLVPIRVEFETETLRVRDCFVWNVNETLIKPESFARVFCNDLDLPLNPWAETVAAQIRAQIEEYQDVAAMELGMDGAVNTEDGPEEVPECRVILSIDVQIANHHLMDQIEWDLLSPLTPEEFSRKLCSELGLTGEAIPLIAHAVHEELVKHKKDVIEWGVLGTAPADNVEATPAPGADGATPGPEKPRDRSGYSLLKDKTGLGLGWGRAPRDGRGPKTLRGVWRDWVDAEEFATSFEVMTAEEVDRREVERERASRRLRRETSKFQSNVTGRMRNLRYR</sequence>
<feature type="compositionally biased region" description="Pro residues" evidence="6">
    <location>
        <begin position="162"/>
        <end position="185"/>
    </location>
</feature>
<evidence type="ECO:0000256" key="6">
    <source>
        <dbReference type="SAM" id="MobiDB-lite"/>
    </source>
</evidence>
<evidence type="ECO:0000256" key="3">
    <source>
        <dbReference type="ARBA" id="ARBA00023015"/>
    </source>
</evidence>
<dbReference type="InterPro" id="IPR006939">
    <property type="entry name" value="SNF5"/>
</dbReference>
<feature type="region of interest" description="Disordered" evidence="6">
    <location>
        <begin position="513"/>
        <end position="540"/>
    </location>
</feature>
<comment type="subcellular location">
    <subcellularLocation>
        <location evidence="1">Nucleus</location>
    </subcellularLocation>
</comment>
<dbReference type="AlphaFoldDB" id="A0A8H5CHP8"/>
<feature type="compositionally biased region" description="Basic and acidic residues" evidence="6">
    <location>
        <begin position="593"/>
        <end position="609"/>
    </location>
</feature>
<evidence type="ECO:0008006" key="9">
    <source>
        <dbReference type="Google" id="ProtNLM"/>
    </source>
</evidence>
<protein>
    <recommendedName>
        <fullName evidence="9">SNF5-domain-containing protein</fullName>
    </recommendedName>
</protein>
<dbReference type="GO" id="GO:0000228">
    <property type="term" value="C:nuclear chromosome"/>
    <property type="evidence" value="ECO:0007669"/>
    <property type="project" value="InterPro"/>
</dbReference>
<dbReference type="Proteomes" id="UP000541558">
    <property type="component" value="Unassembled WGS sequence"/>
</dbReference>
<feature type="compositionally biased region" description="Low complexity" evidence="6">
    <location>
        <begin position="87"/>
        <end position="96"/>
    </location>
</feature>
<evidence type="ECO:0000256" key="5">
    <source>
        <dbReference type="ARBA" id="ARBA00023242"/>
    </source>
</evidence>
<feature type="compositionally biased region" description="Polar residues" evidence="6">
    <location>
        <begin position="8"/>
        <end position="29"/>
    </location>
</feature>
<evidence type="ECO:0000256" key="4">
    <source>
        <dbReference type="ARBA" id="ARBA00023163"/>
    </source>
</evidence>
<keyword evidence="3" id="KW-0805">Transcription regulation</keyword>
<feature type="region of interest" description="Disordered" evidence="6">
    <location>
        <begin position="593"/>
        <end position="616"/>
    </location>
</feature>
<accession>A0A8H5CHP8</accession>
<dbReference type="Pfam" id="PF04855">
    <property type="entry name" value="SNF5"/>
    <property type="match status" value="1"/>
</dbReference>
<evidence type="ECO:0000313" key="8">
    <source>
        <dbReference type="Proteomes" id="UP000541558"/>
    </source>
</evidence>
<evidence type="ECO:0000256" key="2">
    <source>
        <dbReference type="ARBA" id="ARBA00010239"/>
    </source>
</evidence>
<reference evidence="7 8" key="1">
    <citation type="journal article" date="2020" name="ISME J.">
        <title>Uncovering the hidden diversity of litter-decomposition mechanisms in mushroom-forming fungi.</title>
        <authorList>
            <person name="Floudas D."/>
            <person name="Bentzer J."/>
            <person name="Ahren D."/>
            <person name="Johansson T."/>
            <person name="Persson P."/>
            <person name="Tunlid A."/>
        </authorList>
    </citation>
    <scope>NUCLEOTIDE SEQUENCE [LARGE SCALE GENOMIC DNA]</scope>
    <source>
        <strain evidence="7 8">CBS 175.51</strain>
    </source>
</reference>
<keyword evidence="8" id="KW-1185">Reference proteome</keyword>
<feature type="region of interest" description="Disordered" evidence="6">
    <location>
        <begin position="1"/>
        <end position="29"/>
    </location>
</feature>
<feature type="region of interest" description="Disordered" evidence="6">
    <location>
        <begin position="233"/>
        <end position="278"/>
    </location>
</feature>
<feature type="compositionally biased region" description="Polar residues" evidence="6">
    <location>
        <begin position="111"/>
        <end position="133"/>
    </location>
</feature>
<proteinExistence type="inferred from homology"/>
<comment type="caution">
    <text evidence="7">The sequence shown here is derived from an EMBL/GenBank/DDBJ whole genome shotgun (WGS) entry which is preliminary data.</text>
</comment>
<dbReference type="PANTHER" id="PTHR10019">
    <property type="entry name" value="SNF5"/>
    <property type="match status" value="1"/>
</dbReference>
<name>A0A8H5CHP8_9AGAR</name>
<organism evidence="7 8">
    <name type="scientific">Ephemerocybe angulata</name>
    <dbReference type="NCBI Taxonomy" id="980116"/>
    <lineage>
        <taxon>Eukaryota</taxon>
        <taxon>Fungi</taxon>
        <taxon>Dikarya</taxon>
        <taxon>Basidiomycota</taxon>
        <taxon>Agaricomycotina</taxon>
        <taxon>Agaricomycetes</taxon>
        <taxon>Agaricomycetidae</taxon>
        <taxon>Agaricales</taxon>
        <taxon>Agaricineae</taxon>
        <taxon>Psathyrellaceae</taxon>
        <taxon>Ephemerocybe</taxon>
    </lineage>
</organism>
<keyword evidence="4" id="KW-0804">Transcription</keyword>
<evidence type="ECO:0000256" key="1">
    <source>
        <dbReference type="ARBA" id="ARBA00004123"/>
    </source>
</evidence>
<evidence type="ECO:0000313" key="7">
    <source>
        <dbReference type="EMBL" id="KAF5340762.1"/>
    </source>
</evidence>
<dbReference type="EMBL" id="JAACJK010000003">
    <property type="protein sequence ID" value="KAF5340762.1"/>
    <property type="molecule type" value="Genomic_DNA"/>
</dbReference>
<feature type="compositionally biased region" description="Low complexity" evidence="6">
    <location>
        <begin position="517"/>
        <end position="529"/>
    </location>
</feature>
<dbReference type="GO" id="GO:0006338">
    <property type="term" value="P:chromatin remodeling"/>
    <property type="evidence" value="ECO:0007669"/>
    <property type="project" value="InterPro"/>
</dbReference>